<comment type="similarity">
    <text evidence="1 7">Belongs to the peptidase S8 family.</text>
</comment>
<dbReference type="InterPro" id="IPR008979">
    <property type="entry name" value="Galactose-bd-like_sf"/>
</dbReference>
<feature type="active site" description="Charge relay system" evidence="7">
    <location>
        <position position="334"/>
    </location>
</feature>
<keyword evidence="3 8" id="KW-0732">Signal</keyword>
<dbReference type="RefSeq" id="WP_091393508.1">
    <property type="nucleotide sequence ID" value="NZ_BKAI01000003.1"/>
</dbReference>
<evidence type="ECO:0000259" key="9">
    <source>
        <dbReference type="PROSITE" id="PS50853"/>
    </source>
</evidence>
<dbReference type="InterPro" id="IPR000859">
    <property type="entry name" value="CUB_dom"/>
</dbReference>
<dbReference type="Gene3D" id="2.60.120.290">
    <property type="entry name" value="Spermadhesin, CUB domain"/>
    <property type="match status" value="1"/>
</dbReference>
<keyword evidence="11" id="KW-1185">Reference proteome</keyword>
<dbReference type="OrthoDB" id="9792152at2"/>
<dbReference type="GO" id="GO:0006508">
    <property type="term" value="P:proteolysis"/>
    <property type="evidence" value="ECO:0007669"/>
    <property type="project" value="UniProtKB-KW"/>
</dbReference>
<gene>
    <name evidence="10" type="ORF">SAMN04487935_1578</name>
</gene>
<proteinExistence type="inferred from homology"/>
<dbReference type="Gene3D" id="2.60.120.380">
    <property type="match status" value="1"/>
</dbReference>
<dbReference type="SUPFAM" id="SSF49785">
    <property type="entry name" value="Galactose-binding domain-like"/>
    <property type="match status" value="1"/>
</dbReference>
<evidence type="ECO:0000313" key="10">
    <source>
        <dbReference type="EMBL" id="SDJ71343.1"/>
    </source>
</evidence>
<evidence type="ECO:0000313" key="11">
    <source>
        <dbReference type="Proteomes" id="UP000199580"/>
    </source>
</evidence>
<keyword evidence="6" id="KW-1015">Disulfide bond</keyword>
<feature type="active site" description="Charge relay system" evidence="7">
    <location>
        <position position="126"/>
    </location>
</feature>
<dbReference type="SUPFAM" id="SSF52743">
    <property type="entry name" value="Subtilisin-like"/>
    <property type="match status" value="1"/>
</dbReference>
<keyword evidence="5 7" id="KW-0720">Serine protease</keyword>
<dbReference type="NCBIfam" id="TIGR04183">
    <property type="entry name" value="Por_Secre_tail"/>
    <property type="match status" value="1"/>
</dbReference>
<dbReference type="AlphaFoldDB" id="A0A1G8VZY0"/>
<dbReference type="SUPFAM" id="SSF49854">
    <property type="entry name" value="Spermadhesin, CUB domain"/>
    <property type="match status" value="1"/>
</dbReference>
<feature type="domain" description="Fibronectin type-III" evidence="9">
    <location>
        <begin position="641"/>
        <end position="733"/>
    </location>
</feature>
<dbReference type="InterPro" id="IPR036852">
    <property type="entry name" value="Peptidase_S8/S53_dom_sf"/>
</dbReference>
<evidence type="ECO:0000256" key="2">
    <source>
        <dbReference type="ARBA" id="ARBA00022670"/>
    </source>
</evidence>
<dbReference type="PANTHER" id="PTHR43399:SF4">
    <property type="entry name" value="CELL WALL-ASSOCIATED PROTEASE"/>
    <property type="match status" value="1"/>
</dbReference>
<dbReference type="PROSITE" id="PS50853">
    <property type="entry name" value="FN3"/>
    <property type="match status" value="1"/>
</dbReference>
<dbReference type="Gene3D" id="3.40.50.200">
    <property type="entry name" value="Peptidase S8/S53 domain"/>
    <property type="match status" value="1"/>
</dbReference>
<dbReference type="Pfam" id="PF00082">
    <property type="entry name" value="Peptidase_S8"/>
    <property type="match status" value="1"/>
</dbReference>
<evidence type="ECO:0000256" key="5">
    <source>
        <dbReference type="ARBA" id="ARBA00022825"/>
    </source>
</evidence>
<dbReference type="STRING" id="1128970.SAMN04487935_1578"/>
<feature type="active site" description="Charge relay system" evidence="7">
    <location>
        <position position="153"/>
    </location>
</feature>
<dbReference type="CDD" id="cd00041">
    <property type="entry name" value="CUB"/>
    <property type="match status" value="1"/>
</dbReference>
<keyword evidence="2 7" id="KW-0645">Protease</keyword>
<dbReference type="PANTHER" id="PTHR43399">
    <property type="entry name" value="SUBTILISIN-RELATED"/>
    <property type="match status" value="1"/>
</dbReference>
<keyword evidence="4 7" id="KW-0378">Hydrolase</keyword>
<dbReference type="Gene3D" id="2.60.40.10">
    <property type="entry name" value="Immunoglobulins"/>
    <property type="match status" value="2"/>
</dbReference>
<evidence type="ECO:0000256" key="3">
    <source>
        <dbReference type="ARBA" id="ARBA00022729"/>
    </source>
</evidence>
<name>A0A1G8VZY0_9FLAO</name>
<accession>A0A1G8VZY0</accession>
<dbReference type="InterPro" id="IPR036116">
    <property type="entry name" value="FN3_sf"/>
</dbReference>
<dbReference type="InterPro" id="IPR035914">
    <property type="entry name" value="Sperma_CUB_dom_sf"/>
</dbReference>
<dbReference type="SUPFAM" id="SSF49265">
    <property type="entry name" value="Fibronectin type III"/>
    <property type="match status" value="1"/>
</dbReference>
<evidence type="ECO:0000256" key="6">
    <source>
        <dbReference type="ARBA" id="ARBA00023157"/>
    </source>
</evidence>
<dbReference type="EMBL" id="FNEZ01000002">
    <property type="protein sequence ID" value="SDJ71343.1"/>
    <property type="molecule type" value="Genomic_DNA"/>
</dbReference>
<dbReference type="CDD" id="cd04842">
    <property type="entry name" value="Peptidases_S8_Kp43_protease"/>
    <property type="match status" value="1"/>
</dbReference>
<dbReference type="PROSITE" id="PS51892">
    <property type="entry name" value="SUBTILASE"/>
    <property type="match status" value="1"/>
</dbReference>
<dbReference type="Proteomes" id="UP000199580">
    <property type="component" value="Unassembled WGS sequence"/>
</dbReference>
<sequence>MKNKITLFLLLFLSISGYAQTEADRKKIIAATNVEELSKMAVYYEALFKTQKAEAFLVAKQKGWKTSTLSKTGKMTELIRIENGFPVYYTTDNAGAAVTTRANKLNSGGSLGLSLDGQNMQIGIWDGGRVRETHALLSGRVTISDSAADFAAHATHVAGTMIGGTASLGAKGMASQATLLGYDWNNDVSEVSRAAAQGLLLSNHSYGSDPDFVQLSQWGRYDGDARAFDNVMFNAPYYLFVNSAGNSRNGGYNTGKDGYDLLASKSTSKNSIVVAAVQQVTNYTGPASVVMSGFSSWGPTDDGRIKPDICGKGVNLLSSTANTDNSYGRMSGTSMASPNVAGTLLLLQQHYKNVKGSFMRSATLRGLAIHTADEAGTTPGPDYSFGWGLLNAEKAAIAINNEGVQSYIHENTLLQGKNFSFNIKPLSATQPIVATICWTDPAGQIVTGAVDLATPNLVNDLDIRITKAGETNYPWRLNPAIPDDAATKGDNVVDNVEKIEIPNPSGEYTITITHKGTLTNGSQNYSLIITGIASNALMLSSADPVTNRVCQGTPETSYAFDLTTAAGFSETAALTVTGLPAGANASISPENMSTSGSGVLTITNLAATTAGTYPLVLHAQSPNASTDLSLNLIVQNALANAPTLNEPANNANLVAVNPTLIWQNIGNNVRDYIVEISKDNTFTTGVQSFTTTENQKELSALDFGSNYFWRVKANNVCGSSLFSDSFEFTTPCSSNIAVAISDQTYSSLTATWTNPNGAASFEVAIVRRGVLPTSADFIPVTGTTFTFGTLNSYTNYDVYVKSACANNIWSDAVKKETETLINHCVDGVFFDSGGANGNYSNGEYKTTVMTPINPGEKVSVTFTSFALEDQSDRLYIYNGPDATYPFIGPDQYGFTGNNNPGTVTSTDPSGTLTFIFYSDGLNTAAGWNATVSCAVLSASDFNRNIFTYYPNPANSEVHFSASEVIKSIAVYNMLGQMVKNFNANSTQQTVNISDLTTGQYLFKVQTEKTVNTVKILKRN</sequence>
<evidence type="ECO:0000256" key="1">
    <source>
        <dbReference type="ARBA" id="ARBA00011073"/>
    </source>
</evidence>
<dbReference type="InterPro" id="IPR013783">
    <property type="entry name" value="Ig-like_fold"/>
</dbReference>
<dbReference type="InterPro" id="IPR023828">
    <property type="entry name" value="Peptidase_S8_Ser-AS"/>
</dbReference>
<dbReference type="InterPro" id="IPR015500">
    <property type="entry name" value="Peptidase_S8_subtilisin-rel"/>
</dbReference>
<reference evidence="10 11" key="1">
    <citation type="submission" date="2016-10" db="EMBL/GenBank/DDBJ databases">
        <authorList>
            <person name="de Groot N.N."/>
        </authorList>
    </citation>
    <scope>NUCLEOTIDE SEQUENCE [LARGE SCALE GENOMIC DNA]</scope>
    <source>
        <strain evidence="10 11">CGMCC 1.10076</strain>
    </source>
</reference>
<organism evidence="10 11">
    <name type="scientific">Flavobacterium noncentrifugens</name>
    <dbReference type="NCBI Taxonomy" id="1128970"/>
    <lineage>
        <taxon>Bacteria</taxon>
        <taxon>Pseudomonadati</taxon>
        <taxon>Bacteroidota</taxon>
        <taxon>Flavobacteriia</taxon>
        <taxon>Flavobacteriales</taxon>
        <taxon>Flavobacteriaceae</taxon>
        <taxon>Flavobacterium</taxon>
    </lineage>
</organism>
<evidence type="ECO:0000256" key="8">
    <source>
        <dbReference type="SAM" id="SignalP"/>
    </source>
</evidence>
<protein>
    <submittedName>
        <fullName evidence="10">Por secretion system C-terminal sorting domain-containing protein</fullName>
    </submittedName>
</protein>
<evidence type="ECO:0000256" key="7">
    <source>
        <dbReference type="PROSITE-ProRule" id="PRU01240"/>
    </source>
</evidence>
<feature type="signal peptide" evidence="8">
    <location>
        <begin position="1"/>
        <end position="19"/>
    </location>
</feature>
<evidence type="ECO:0000256" key="4">
    <source>
        <dbReference type="ARBA" id="ARBA00022801"/>
    </source>
</evidence>
<dbReference type="PRINTS" id="PR00723">
    <property type="entry name" value="SUBTILISIN"/>
</dbReference>
<dbReference type="GO" id="GO:0004252">
    <property type="term" value="F:serine-type endopeptidase activity"/>
    <property type="evidence" value="ECO:0007669"/>
    <property type="project" value="UniProtKB-UniRule"/>
</dbReference>
<dbReference type="PROSITE" id="PS00138">
    <property type="entry name" value="SUBTILASE_SER"/>
    <property type="match status" value="1"/>
</dbReference>
<dbReference type="InterPro" id="IPR034058">
    <property type="entry name" value="TagA/B/C/D_pept_dom"/>
</dbReference>
<dbReference type="InterPro" id="IPR051048">
    <property type="entry name" value="Peptidase_S8/S53_subtilisin"/>
</dbReference>
<dbReference type="InterPro" id="IPR000209">
    <property type="entry name" value="Peptidase_S8/S53_dom"/>
</dbReference>
<dbReference type="Pfam" id="PF18962">
    <property type="entry name" value="Por_Secre_tail"/>
    <property type="match status" value="1"/>
</dbReference>
<dbReference type="InterPro" id="IPR003961">
    <property type="entry name" value="FN3_dom"/>
</dbReference>
<feature type="chain" id="PRO_5011758759" evidence="8">
    <location>
        <begin position="20"/>
        <end position="1019"/>
    </location>
</feature>
<dbReference type="InterPro" id="IPR026444">
    <property type="entry name" value="Secre_tail"/>
</dbReference>